<evidence type="ECO:0000313" key="7">
    <source>
        <dbReference type="EMBL" id="GAA2087301.1"/>
    </source>
</evidence>
<dbReference type="Gene3D" id="3.30.465.10">
    <property type="match status" value="1"/>
</dbReference>
<proteinExistence type="inferred from homology"/>
<comment type="caution">
    <text evidence="7">The sequence shown here is derived from an EMBL/GenBank/DDBJ whole genome shotgun (WGS) entry which is preliminary data.</text>
</comment>
<comment type="similarity">
    <text evidence="2">Belongs to the oxygen-dependent FAD-linked oxidoreductase family.</text>
</comment>
<comment type="cofactor">
    <cofactor evidence="1">
        <name>FAD</name>
        <dbReference type="ChEBI" id="CHEBI:57692"/>
    </cofactor>
</comment>
<dbReference type="PROSITE" id="PS00862">
    <property type="entry name" value="OX2_COVAL_FAD"/>
    <property type="match status" value="1"/>
</dbReference>
<dbReference type="Pfam" id="PF01565">
    <property type="entry name" value="FAD_binding_4"/>
    <property type="match status" value="1"/>
</dbReference>
<keyword evidence="3" id="KW-0285">Flavoprotein</keyword>
<evidence type="ECO:0000256" key="4">
    <source>
        <dbReference type="ARBA" id="ARBA00022827"/>
    </source>
</evidence>
<accession>A0ABN2WC37</accession>
<feature type="domain" description="FAD-binding PCMH-type" evidence="6">
    <location>
        <begin position="72"/>
        <end position="242"/>
    </location>
</feature>
<keyword evidence="4" id="KW-0274">FAD</keyword>
<evidence type="ECO:0000256" key="3">
    <source>
        <dbReference type="ARBA" id="ARBA00022630"/>
    </source>
</evidence>
<dbReference type="InterPro" id="IPR016169">
    <property type="entry name" value="FAD-bd_PCMH_sub2"/>
</dbReference>
<dbReference type="Gene3D" id="3.40.462.20">
    <property type="match status" value="1"/>
</dbReference>
<dbReference type="InterPro" id="IPR036318">
    <property type="entry name" value="FAD-bd_PCMH-like_sf"/>
</dbReference>
<evidence type="ECO:0000256" key="5">
    <source>
        <dbReference type="ARBA" id="ARBA00023002"/>
    </source>
</evidence>
<protein>
    <submittedName>
        <fullName evidence="7">FAD-binding oxidoreductase</fullName>
    </submittedName>
</protein>
<keyword evidence="5" id="KW-0560">Oxidoreductase</keyword>
<organism evidence="7 8">
    <name type="scientific">Streptomyces albiaxialis</name>
    <dbReference type="NCBI Taxonomy" id="329523"/>
    <lineage>
        <taxon>Bacteria</taxon>
        <taxon>Bacillati</taxon>
        <taxon>Actinomycetota</taxon>
        <taxon>Actinomycetes</taxon>
        <taxon>Kitasatosporales</taxon>
        <taxon>Streptomycetaceae</taxon>
        <taxon>Streptomyces</taxon>
    </lineage>
</organism>
<gene>
    <name evidence="7" type="ORF">GCM10009801_50200</name>
</gene>
<dbReference type="InterPro" id="IPR016166">
    <property type="entry name" value="FAD-bd_PCMH"/>
</dbReference>
<evidence type="ECO:0000256" key="1">
    <source>
        <dbReference type="ARBA" id="ARBA00001974"/>
    </source>
</evidence>
<dbReference type="PROSITE" id="PS51387">
    <property type="entry name" value="FAD_PCMH"/>
    <property type="match status" value="1"/>
</dbReference>
<evidence type="ECO:0000259" key="6">
    <source>
        <dbReference type="PROSITE" id="PS51387"/>
    </source>
</evidence>
<dbReference type="EMBL" id="BAAAPE010000013">
    <property type="protein sequence ID" value="GAA2087301.1"/>
    <property type="molecule type" value="Genomic_DNA"/>
</dbReference>
<evidence type="ECO:0000256" key="2">
    <source>
        <dbReference type="ARBA" id="ARBA00005466"/>
    </source>
</evidence>
<sequence>MSAVYGRRGLVRVGIGAGIAVAGGGAAVSGWAATGATRDSAWTALGKGLDGSLVRPGDGDYGAASRLFNPRFDGTRPAGVAYCAGPQDVRECLEFARRHGIPVAIRSGGHSYAGWSSGQGKLVVDVQRMAKVSVSGRSASVGAGAKLIDVYDRLHDRRRTIPAGSCPTVGVSGLALGGGVGVVARAYGLTSDSVTGARIVTADGKIRDVDGERDADLFWALRGAGNANFGVVTSLDFRTHVAPSCVTFFLSWPWSRAEAVLREWQRWAPVAPDEIWANLHLAAPVGGRPGSVRVGGLSLGSRTELENQLDRLADRIGAPASSLSVRPHAFLDAMKIMGGVSGWSVAQAHQKGTLPGRTAQGKVARESYTARSDFYTRNIPADGIRTLLARVERLAKLRGGGTGSVALDALGGAVNRVKPGATAFAHRDARFLAQYLVSWPDGAPAKTVAAHRAWLDDTHTAMRRWASGAAYQNYADPALRDWRRAYYGENAARLAEIKKTYDPKRLFSFPQAL</sequence>
<dbReference type="InterPro" id="IPR006094">
    <property type="entry name" value="Oxid_FAD_bind_N"/>
</dbReference>
<dbReference type="SUPFAM" id="SSF56176">
    <property type="entry name" value="FAD-binding/transporter-associated domain-like"/>
    <property type="match status" value="1"/>
</dbReference>
<dbReference type="InterPro" id="IPR016167">
    <property type="entry name" value="FAD-bd_PCMH_sub1"/>
</dbReference>
<reference evidence="7 8" key="1">
    <citation type="journal article" date="2019" name="Int. J. Syst. Evol. Microbiol.">
        <title>The Global Catalogue of Microorganisms (GCM) 10K type strain sequencing project: providing services to taxonomists for standard genome sequencing and annotation.</title>
        <authorList>
            <consortium name="The Broad Institute Genomics Platform"/>
            <consortium name="The Broad Institute Genome Sequencing Center for Infectious Disease"/>
            <person name="Wu L."/>
            <person name="Ma J."/>
        </authorList>
    </citation>
    <scope>NUCLEOTIDE SEQUENCE [LARGE SCALE GENOMIC DNA]</scope>
    <source>
        <strain evidence="7 8">JCM 15478</strain>
    </source>
</reference>
<dbReference type="PANTHER" id="PTHR42973:SF39">
    <property type="entry name" value="FAD-BINDING PCMH-TYPE DOMAIN-CONTAINING PROTEIN"/>
    <property type="match status" value="1"/>
</dbReference>
<keyword evidence="8" id="KW-1185">Reference proteome</keyword>
<dbReference type="RefSeq" id="WP_425578261.1">
    <property type="nucleotide sequence ID" value="NZ_BAAAPE010000013.1"/>
</dbReference>
<dbReference type="Pfam" id="PF08031">
    <property type="entry name" value="BBE"/>
    <property type="match status" value="1"/>
</dbReference>
<evidence type="ECO:0000313" key="8">
    <source>
        <dbReference type="Proteomes" id="UP001500016"/>
    </source>
</evidence>
<name>A0ABN2WC37_9ACTN</name>
<dbReference type="PANTHER" id="PTHR42973">
    <property type="entry name" value="BINDING OXIDOREDUCTASE, PUTATIVE (AFU_ORTHOLOGUE AFUA_1G17690)-RELATED"/>
    <property type="match status" value="1"/>
</dbReference>
<dbReference type="InterPro" id="IPR006093">
    <property type="entry name" value="Oxy_OxRdtase_FAD_BS"/>
</dbReference>
<dbReference type="Proteomes" id="UP001500016">
    <property type="component" value="Unassembled WGS sequence"/>
</dbReference>
<dbReference type="Gene3D" id="3.30.43.10">
    <property type="entry name" value="Uridine Diphospho-n-acetylenolpyruvylglucosamine Reductase, domain 2"/>
    <property type="match status" value="1"/>
</dbReference>
<dbReference type="InterPro" id="IPR012951">
    <property type="entry name" value="BBE"/>
</dbReference>
<dbReference type="InterPro" id="IPR050416">
    <property type="entry name" value="FAD-linked_Oxidoreductase"/>
</dbReference>